<sequence>MRKTIPIALLCAVLACVCTFFLSAPKTFAAAADGSASSSLQVSSVSNNVHDDRPPYVRGYRQGYNDAVYDCTHTANRAQTLKRDDYSRGYVDGYNYARAHDRACTNPYTRGWYQGYHDAVYDCIHNAYRAEAKKLDDYSRGYVDGYNYARAHDRACTQH</sequence>
<evidence type="ECO:0008006" key="4">
    <source>
        <dbReference type="Google" id="ProtNLM"/>
    </source>
</evidence>
<evidence type="ECO:0000256" key="1">
    <source>
        <dbReference type="SAM" id="SignalP"/>
    </source>
</evidence>
<dbReference type="AlphaFoldDB" id="A0A4P6JKM8"/>
<keyword evidence="3" id="KW-1185">Reference proteome</keyword>
<name>A0A4P6JKM8_KTERU</name>
<accession>A0A4P6JKM8</accession>
<proteinExistence type="predicted"/>
<evidence type="ECO:0000313" key="2">
    <source>
        <dbReference type="EMBL" id="QBD75540.1"/>
    </source>
</evidence>
<evidence type="ECO:0000313" key="3">
    <source>
        <dbReference type="Proteomes" id="UP000290365"/>
    </source>
</evidence>
<dbReference type="KEGG" id="kbs:EPA93_05785"/>
<protein>
    <recommendedName>
        <fullName evidence="4">Secreted protein</fullName>
    </recommendedName>
</protein>
<keyword evidence="1" id="KW-0732">Signal</keyword>
<dbReference type="EMBL" id="CP035758">
    <property type="protein sequence ID" value="QBD75540.1"/>
    <property type="molecule type" value="Genomic_DNA"/>
</dbReference>
<organism evidence="2 3">
    <name type="scientific">Ktedonosporobacter rubrisoli</name>
    <dbReference type="NCBI Taxonomy" id="2509675"/>
    <lineage>
        <taxon>Bacteria</taxon>
        <taxon>Bacillati</taxon>
        <taxon>Chloroflexota</taxon>
        <taxon>Ktedonobacteria</taxon>
        <taxon>Ktedonobacterales</taxon>
        <taxon>Ktedonosporobacteraceae</taxon>
        <taxon>Ktedonosporobacter</taxon>
    </lineage>
</organism>
<feature type="signal peptide" evidence="1">
    <location>
        <begin position="1"/>
        <end position="29"/>
    </location>
</feature>
<reference evidence="2 3" key="1">
    <citation type="submission" date="2019-01" db="EMBL/GenBank/DDBJ databases">
        <title>Ktedonosporobacter rubrisoli SCAWS-G2.</title>
        <authorList>
            <person name="Huang Y."/>
            <person name="Yan B."/>
        </authorList>
    </citation>
    <scope>NUCLEOTIDE SEQUENCE [LARGE SCALE GENOMIC DNA]</scope>
    <source>
        <strain evidence="2 3">SCAWS-G2</strain>
    </source>
</reference>
<dbReference type="RefSeq" id="WP_129886138.1">
    <property type="nucleotide sequence ID" value="NZ_CP035758.1"/>
</dbReference>
<feature type="chain" id="PRO_5020356784" description="Secreted protein" evidence="1">
    <location>
        <begin position="30"/>
        <end position="159"/>
    </location>
</feature>
<dbReference type="Proteomes" id="UP000290365">
    <property type="component" value="Chromosome"/>
</dbReference>
<dbReference type="PROSITE" id="PS51257">
    <property type="entry name" value="PROKAR_LIPOPROTEIN"/>
    <property type="match status" value="1"/>
</dbReference>
<gene>
    <name evidence="2" type="ORF">EPA93_05785</name>
</gene>